<feature type="domain" description="Alpha-glutamyl/putrescinyl thymine pyrophosphorylase clade 3" evidence="1">
    <location>
        <begin position="35"/>
        <end position="313"/>
    </location>
</feature>
<organism evidence="2 3">
    <name type="scientific">Pseudovibrio axinellae</name>
    <dbReference type="NCBI Taxonomy" id="989403"/>
    <lineage>
        <taxon>Bacteria</taxon>
        <taxon>Pseudomonadati</taxon>
        <taxon>Pseudomonadota</taxon>
        <taxon>Alphaproteobacteria</taxon>
        <taxon>Hyphomicrobiales</taxon>
        <taxon>Stappiaceae</taxon>
        <taxon>Pseudovibrio</taxon>
    </lineage>
</organism>
<accession>A0A165Z699</accession>
<name>A0A165Z699_9HYPH</name>
<reference evidence="2 3" key="1">
    <citation type="journal article" date="2016" name="Front. Microbiol.">
        <title>Comparative Genomic Analysis Reveals a Diverse Repertoire of Genes Involved in Prokaryote-Eukaryote Interactions within the Pseudovibrio Genus.</title>
        <authorList>
            <person name="Romano S."/>
            <person name="Fernandez-Guerra A."/>
            <person name="Reen F.J."/>
            <person name="Glockner F.O."/>
            <person name="Crowley S.P."/>
            <person name="O'Sullivan O."/>
            <person name="Cotter P.D."/>
            <person name="Adams C."/>
            <person name="Dobson A.D."/>
            <person name="O'Gara F."/>
        </authorList>
    </citation>
    <scope>NUCLEOTIDE SEQUENCE [LARGE SCALE GENOMIC DNA]</scope>
    <source>
        <strain evidence="2 3">Ad2</strain>
    </source>
</reference>
<evidence type="ECO:0000259" key="1">
    <source>
        <dbReference type="Pfam" id="PF18746"/>
    </source>
</evidence>
<dbReference type="RefSeq" id="WP_068005054.1">
    <property type="nucleotide sequence ID" value="NZ_FOFM01000002.1"/>
</dbReference>
<dbReference type="STRING" id="989403.SAMN05421798_102387"/>
<keyword evidence="3" id="KW-1185">Reference proteome</keyword>
<dbReference type="Pfam" id="PF18746">
    <property type="entry name" value="aGPT-Pplase3"/>
    <property type="match status" value="1"/>
</dbReference>
<comment type="caution">
    <text evidence="2">The sequence shown here is derived from an EMBL/GenBank/DDBJ whole genome shotgun (WGS) entry which is preliminary data.</text>
</comment>
<dbReference type="AlphaFoldDB" id="A0A165Z699"/>
<dbReference type="Proteomes" id="UP000076577">
    <property type="component" value="Unassembled WGS sequence"/>
</dbReference>
<proteinExistence type="predicted"/>
<dbReference type="InterPro" id="IPR041271">
    <property type="entry name" value="AGPT-Pplase3"/>
</dbReference>
<evidence type="ECO:0000313" key="3">
    <source>
        <dbReference type="Proteomes" id="UP000076577"/>
    </source>
</evidence>
<sequence length="313" mass="35355">MAVGLHRQRFKEILENLERYENDHGRLLGLSSLARRKCLAEQMVSSIRRIEFVRQVLGRGVGPSRADPHSSMFDPIKGAIHLTRNGDYDGAVWLAFIQTHFGKHADDGWKLAANVYGSFGGGPVWDFSTYGANLGGFLEMLQKNTALLNQKSVAGRFSNHRKYQSKQPHRIAETFRTYYEWQTQAGGFRDLVQQIHKERGQHPAEAFDGLYKSMRGVAGFGQGRLGRFDFLTMLGKLDLAPIEPGSVYLDKATGPLAGARLLFFDNRDYNITGKVLQSRVDSLDAYLQTGKQVIEDSICNWQKSPERFVYFRG</sequence>
<dbReference type="EMBL" id="LMCB01000013">
    <property type="protein sequence ID" value="KZL19548.1"/>
    <property type="molecule type" value="Genomic_DNA"/>
</dbReference>
<gene>
    <name evidence="2" type="ORF">PsAD2_01826</name>
</gene>
<dbReference type="PATRIC" id="fig|989403.3.peg.1955"/>
<dbReference type="OrthoDB" id="965955at2"/>
<evidence type="ECO:0000313" key="2">
    <source>
        <dbReference type="EMBL" id="KZL19548.1"/>
    </source>
</evidence>
<protein>
    <recommendedName>
        <fullName evidence="1">Alpha-glutamyl/putrescinyl thymine pyrophosphorylase clade 3 domain-containing protein</fullName>
    </recommendedName>
</protein>